<dbReference type="InterPro" id="IPR021109">
    <property type="entry name" value="Peptidase_aspartic_dom_sf"/>
</dbReference>
<dbReference type="EnsemblPlants" id="AUR62016413-RA">
    <property type="protein sequence ID" value="AUR62016413-RA:cds"/>
    <property type="gene ID" value="AUR62016413"/>
</dbReference>
<organism evidence="2 3">
    <name type="scientific">Chenopodium quinoa</name>
    <name type="common">Quinoa</name>
    <dbReference type="NCBI Taxonomy" id="63459"/>
    <lineage>
        <taxon>Eukaryota</taxon>
        <taxon>Viridiplantae</taxon>
        <taxon>Streptophyta</taxon>
        <taxon>Embryophyta</taxon>
        <taxon>Tracheophyta</taxon>
        <taxon>Spermatophyta</taxon>
        <taxon>Magnoliopsida</taxon>
        <taxon>eudicotyledons</taxon>
        <taxon>Gunneridae</taxon>
        <taxon>Pentapetalae</taxon>
        <taxon>Caryophyllales</taxon>
        <taxon>Chenopodiaceae</taxon>
        <taxon>Chenopodioideae</taxon>
        <taxon>Atripliceae</taxon>
        <taxon>Chenopodium</taxon>
    </lineage>
</organism>
<evidence type="ECO:0000313" key="3">
    <source>
        <dbReference type="Proteomes" id="UP000596660"/>
    </source>
</evidence>
<protein>
    <recommendedName>
        <fullName evidence="1">Retrotransposon gag domain-containing protein</fullName>
    </recommendedName>
</protein>
<dbReference type="Proteomes" id="UP000596660">
    <property type="component" value="Unplaced"/>
</dbReference>
<dbReference type="Pfam" id="PF03732">
    <property type="entry name" value="Retrotrans_gag"/>
    <property type="match status" value="1"/>
</dbReference>
<dbReference type="Gene3D" id="2.40.70.10">
    <property type="entry name" value="Acid Proteases"/>
    <property type="match status" value="1"/>
</dbReference>
<keyword evidence="3" id="KW-1185">Reference proteome</keyword>
<reference evidence="2" key="2">
    <citation type="submission" date="2021-03" db="UniProtKB">
        <authorList>
            <consortium name="EnsemblPlants"/>
        </authorList>
    </citation>
    <scope>IDENTIFICATION</scope>
</reference>
<proteinExistence type="predicted"/>
<dbReference type="InterPro" id="IPR005162">
    <property type="entry name" value="Retrotrans_gag_dom"/>
</dbReference>
<dbReference type="Pfam" id="PF08284">
    <property type="entry name" value="RVP_2"/>
    <property type="match status" value="1"/>
</dbReference>
<evidence type="ECO:0000259" key="1">
    <source>
        <dbReference type="Pfam" id="PF03732"/>
    </source>
</evidence>
<name>A0A803LN84_CHEQI</name>
<sequence length="606" mass="68205">MEAHLQALEKRFEAQSLAANQKLEELSLASNWKFKDILHMMQAIKEQMLDCGSSPRYEDRFSQPKLGYTPKLEFPKFDGTNPRLWIKKCCKYFTMCKIPDDYKVDLASLNMVDKAENWVSSYLSSRTLVDWQDFVIDVNGLFKDEIGVNVVEEFNKLQQTGSIETYVDEFENLRAIMLQNSLVFPEKYLLQHESITVNFQKYTKPSSYSAKSYQLVTNTNTFKPPLLPTPNTKPFTTHKSTSKPFLKPKYVPVDVREEKIAKGLCYYCDAPYDRNHVCQFKEPQLFTVEIPGLDEVDAAVVSLEENDDDVLSNPRISLSALSRSQNFHTMRVKAMVYRKPLQTLIDSGSTHNFLDRQLAEELGCKVKRIIDQAVTVADGNHLICDSVCKNFSWTLGGHTFTADVILIALGSCEMVLGVLWLSTLGSISWNFKQLTMKFVIGQNEVELKGVPAQKLKVSENCPSAKLMECASQVCFMQLTRRYQLHFSNSGYPNLWDSPIEIQYRSGKENLVADALSRVQGSHILLLAISVVDSDLASLIKASYSLNDNTQAIIDDLSKGVSSVLGFSLQDALIPEMQEAPSSAIPLPTAILIPELLGLVMSLLSNS</sequence>
<dbReference type="PANTHER" id="PTHR15503">
    <property type="entry name" value="LDOC1 RELATED"/>
    <property type="match status" value="1"/>
</dbReference>
<dbReference type="Gramene" id="AUR62016413-RA">
    <property type="protein sequence ID" value="AUR62016413-RA:cds"/>
    <property type="gene ID" value="AUR62016413"/>
</dbReference>
<evidence type="ECO:0000313" key="2">
    <source>
        <dbReference type="EnsemblPlants" id="AUR62016413-RA:cds"/>
    </source>
</evidence>
<feature type="domain" description="Retrotransposon gag" evidence="1">
    <location>
        <begin position="106"/>
        <end position="175"/>
    </location>
</feature>
<dbReference type="CDD" id="cd00303">
    <property type="entry name" value="retropepsin_like"/>
    <property type="match status" value="1"/>
</dbReference>
<reference evidence="2" key="1">
    <citation type="journal article" date="2017" name="Nature">
        <title>The genome of Chenopodium quinoa.</title>
        <authorList>
            <person name="Jarvis D.E."/>
            <person name="Ho Y.S."/>
            <person name="Lightfoot D.J."/>
            <person name="Schmoeckel S.M."/>
            <person name="Li B."/>
            <person name="Borm T.J.A."/>
            <person name="Ohyanagi H."/>
            <person name="Mineta K."/>
            <person name="Michell C.T."/>
            <person name="Saber N."/>
            <person name="Kharbatia N.M."/>
            <person name="Rupper R.R."/>
            <person name="Sharp A.R."/>
            <person name="Dally N."/>
            <person name="Boughton B.A."/>
            <person name="Woo Y.H."/>
            <person name="Gao G."/>
            <person name="Schijlen E.G.W.M."/>
            <person name="Guo X."/>
            <person name="Momin A.A."/>
            <person name="Negrao S."/>
            <person name="Al-Babili S."/>
            <person name="Gehring C."/>
            <person name="Roessner U."/>
            <person name="Jung C."/>
            <person name="Murphy K."/>
            <person name="Arold S.T."/>
            <person name="Gojobori T."/>
            <person name="van der Linden C.G."/>
            <person name="van Loo E.N."/>
            <person name="Jellen E.N."/>
            <person name="Maughan P.J."/>
            <person name="Tester M."/>
        </authorList>
    </citation>
    <scope>NUCLEOTIDE SEQUENCE [LARGE SCALE GENOMIC DNA]</scope>
    <source>
        <strain evidence="2">cv. PI 614886</strain>
    </source>
</reference>
<dbReference type="PANTHER" id="PTHR15503:SF40">
    <property type="match status" value="1"/>
</dbReference>
<accession>A0A803LN84</accession>
<dbReference type="AlphaFoldDB" id="A0A803LN84"/>
<dbReference type="SUPFAM" id="SSF50630">
    <property type="entry name" value="Acid proteases"/>
    <property type="match status" value="1"/>
</dbReference>
<dbReference type="InterPro" id="IPR032567">
    <property type="entry name" value="RTL1-rel"/>
</dbReference>